<dbReference type="EMBL" id="FRAG01000035">
    <property type="protein sequence ID" value="SHK20447.1"/>
    <property type="molecule type" value="Genomic_DNA"/>
</dbReference>
<keyword evidence="2" id="KW-1185">Reference proteome</keyword>
<evidence type="ECO:0000313" key="2">
    <source>
        <dbReference type="Proteomes" id="UP000184465"/>
    </source>
</evidence>
<evidence type="ECO:0000313" key="1">
    <source>
        <dbReference type="EMBL" id="SHK20447.1"/>
    </source>
</evidence>
<accession>A0A1M6QK90</accession>
<sequence>MYRIVCESYINYMNDFTQCDKDNFRYKIMLPFKLLLDLEQYRKEKEKTTLTYKKLEHFIWAIKESIEDYPNFKAFLWTLESRGIKGKYYGVLTEEELKEQMKILNMFLRLAYWN</sequence>
<protein>
    <submittedName>
        <fullName evidence="1">Uncharacterized protein</fullName>
    </submittedName>
</protein>
<name>A0A1M6QK90_PARC5</name>
<reference evidence="1 2" key="1">
    <citation type="submission" date="2016-11" db="EMBL/GenBank/DDBJ databases">
        <authorList>
            <person name="Jaros S."/>
            <person name="Januszkiewicz K."/>
            <person name="Wedrychowicz H."/>
        </authorList>
    </citation>
    <scope>NUCLEOTIDE SEQUENCE [LARGE SCALE GENOMIC DNA]</scope>
    <source>
        <strain evidence="1 2">DSM 15212</strain>
    </source>
</reference>
<dbReference type="RefSeq" id="WP_073150807.1">
    <property type="nucleotide sequence ID" value="NZ_FRAG01000035.1"/>
</dbReference>
<proteinExistence type="predicted"/>
<dbReference type="AlphaFoldDB" id="A0A1M6QK90"/>
<dbReference type="OrthoDB" id="1707624at2"/>
<dbReference type="Proteomes" id="UP000184465">
    <property type="component" value="Unassembled WGS sequence"/>
</dbReference>
<dbReference type="STRING" id="1121301.SAMN02745912_02605"/>
<organism evidence="1 2">
    <name type="scientific">Paramaledivibacter caminithermalis (strain DSM 15212 / CIP 107654 / DViRD3)</name>
    <name type="common">Clostridium caminithermale</name>
    <dbReference type="NCBI Taxonomy" id="1121301"/>
    <lineage>
        <taxon>Bacteria</taxon>
        <taxon>Bacillati</taxon>
        <taxon>Bacillota</taxon>
        <taxon>Clostridia</taxon>
        <taxon>Peptostreptococcales</taxon>
        <taxon>Caminicellaceae</taxon>
        <taxon>Paramaledivibacter</taxon>
    </lineage>
</organism>
<gene>
    <name evidence="1" type="ORF">SAMN02745912_02605</name>
</gene>